<dbReference type="Proteomes" id="UP001240150">
    <property type="component" value="Chromosome"/>
</dbReference>
<gene>
    <name evidence="1" type="ORF">ACTOB_001114</name>
</gene>
<dbReference type="RefSeq" id="WP_284918979.1">
    <property type="nucleotide sequence ID" value="NZ_CP126980.1"/>
</dbReference>
<proteinExistence type="predicted"/>
<name>A0ABY8WI67_9ACTN</name>
<evidence type="ECO:0000313" key="1">
    <source>
        <dbReference type="EMBL" id="WIM97581.1"/>
    </source>
</evidence>
<keyword evidence="2" id="KW-1185">Reference proteome</keyword>
<dbReference type="EMBL" id="CP126980">
    <property type="protein sequence ID" value="WIM97581.1"/>
    <property type="molecule type" value="Genomic_DNA"/>
</dbReference>
<organism evidence="1 2">
    <name type="scientific">Actinoplanes oblitus</name>
    <dbReference type="NCBI Taxonomy" id="3040509"/>
    <lineage>
        <taxon>Bacteria</taxon>
        <taxon>Bacillati</taxon>
        <taxon>Actinomycetota</taxon>
        <taxon>Actinomycetes</taxon>
        <taxon>Micromonosporales</taxon>
        <taxon>Micromonosporaceae</taxon>
        <taxon>Actinoplanes</taxon>
    </lineage>
</organism>
<sequence length="377" mass="40863">MGSTTPQNQSPQKRGRELARQGQALFFEYGSVKAAARKLMERHDDLPSIQAFRYAAGLSQDQAAVRYNDVAGNQTTLGGTTINAWESWARSRGTAGVGSPPSYASLLILAAAYGRSPHRMGEEVISPGDLVQEAYEKLPPEDQLALKMTAVRSSIPATSDTLRVRNAVVDGSPDVDNIIGADFNLLVPTIDNGNPAICAFSLPNPNPGHLLDLTWNTFGFGIQRIMRQIKSLGRRLDADICFGINEAGLVMATFLASAQFNRCSIGYLRCNRARNAISFAPESHFPDSVEAPVIVICDFEVKHADVVGLVARELRERYPGAELYFAVFGAMTKGNTLEVESFEELTGAKIIQAATFEAVFIAATMSPPGIEPPLELR</sequence>
<reference evidence="1 2" key="1">
    <citation type="submission" date="2023-06" db="EMBL/GenBank/DDBJ databases">
        <authorList>
            <person name="Yushchuk O."/>
            <person name="Binda E."/>
            <person name="Ruckert-Reed C."/>
            <person name="Fedorenko V."/>
            <person name="Kalinowski J."/>
            <person name="Marinelli F."/>
        </authorList>
    </citation>
    <scope>NUCLEOTIDE SEQUENCE [LARGE SCALE GENOMIC DNA]</scope>
    <source>
        <strain evidence="1 2">NRRL 3884</strain>
    </source>
</reference>
<evidence type="ECO:0000313" key="2">
    <source>
        <dbReference type="Proteomes" id="UP001240150"/>
    </source>
</evidence>
<accession>A0ABY8WI67</accession>
<protein>
    <submittedName>
        <fullName evidence="1">Uncharacterized protein</fullName>
    </submittedName>
</protein>